<protein>
    <submittedName>
        <fullName evidence="1">Uncharacterized protein</fullName>
    </submittedName>
</protein>
<keyword evidence="2" id="KW-1185">Reference proteome</keyword>
<reference evidence="1 2" key="2">
    <citation type="journal article" date="2022" name="Mol. Ecol. Resour.">
        <title>The genomes of chicory, endive, great burdock and yacon provide insights into Asteraceae paleo-polyploidization history and plant inulin production.</title>
        <authorList>
            <person name="Fan W."/>
            <person name="Wang S."/>
            <person name="Wang H."/>
            <person name="Wang A."/>
            <person name="Jiang F."/>
            <person name="Liu H."/>
            <person name="Zhao H."/>
            <person name="Xu D."/>
            <person name="Zhang Y."/>
        </authorList>
    </citation>
    <scope>NUCLEOTIDE SEQUENCE [LARGE SCALE GENOMIC DNA]</scope>
    <source>
        <strain evidence="2">cv. Punajuju</strain>
        <tissue evidence="1">Leaves</tissue>
    </source>
</reference>
<organism evidence="1 2">
    <name type="scientific">Cichorium intybus</name>
    <name type="common">Chicory</name>
    <dbReference type="NCBI Taxonomy" id="13427"/>
    <lineage>
        <taxon>Eukaryota</taxon>
        <taxon>Viridiplantae</taxon>
        <taxon>Streptophyta</taxon>
        <taxon>Embryophyta</taxon>
        <taxon>Tracheophyta</taxon>
        <taxon>Spermatophyta</taxon>
        <taxon>Magnoliopsida</taxon>
        <taxon>eudicotyledons</taxon>
        <taxon>Gunneridae</taxon>
        <taxon>Pentapetalae</taxon>
        <taxon>asterids</taxon>
        <taxon>campanulids</taxon>
        <taxon>Asterales</taxon>
        <taxon>Asteraceae</taxon>
        <taxon>Cichorioideae</taxon>
        <taxon>Cichorieae</taxon>
        <taxon>Cichoriinae</taxon>
        <taxon>Cichorium</taxon>
    </lineage>
</organism>
<accession>A0ACB9D1Q3</accession>
<evidence type="ECO:0000313" key="1">
    <source>
        <dbReference type="EMBL" id="KAI3740514.1"/>
    </source>
</evidence>
<name>A0ACB9D1Q3_CICIN</name>
<gene>
    <name evidence="1" type="ORF">L2E82_30978</name>
</gene>
<sequence>MPVIWAYSIYIRREVRKYREIERKGNRDRETKRQRKREKKCEAAATPVLPLLTQNGSTTSYGGNGGRTTTLGVGLVLWCSVLMKVLITAIQEDPRKKKAALLLLEKAITGDR</sequence>
<reference evidence="2" key="1">
    <citation type="journal article" date="2022" name="Mol. Ecol. Resour.">
        <title>The genomes of chicory, endive, great burdock and yacon provide insights into Asteraceae palaeo-polyploidization history and plant inulin production.</title>
        <authorList>
            <person name="Fan W."/>
            <person name="Wang S."/>
            <person name="Wang H."/>
            <person name="Wang A."/>
            <person name="Jiang F."/>
            <person name="Liu H."/>
            <person name="Zhao H."/>
            <person name="Xu D."/>
            <person name="Zhang Y."/>
        </authorList>
    </citation>
    <scope>NUCLEOTIDE SEQUENCE [LARGE SCALE GENOMIC DNA]</scope>
    <source>
        <strain evidence="2">cv. Punajuju</strain>
    </source>
</reference>
<proteinExistence type="predicted"/>
<dbReference type="EMBL" id="CM042013">
    <property type="protein sequence ID" value="KAI3740514.1"/>
    <property type="molecule type" value="Genomic_DNA"/>
</dbReference>
<dbReference type="Proteomes" id="UP001055811">
    <property type="component" value="Linkage Group LG05"/>
</dbReference>
<comment type="caution">
    <text evidence="1">The sequence shown here is derived from an EMBL/GenBank/DDBJ whole genome shotgun (WGS) entry which is preliminary data.</text>
</comment>
<evidence type="ECO:0000313" key="2">
    <source>
        <dbReference type="Proteomes" id="UP001055811"/>
    </source>
</evidence>